<evidence type="ECO:0000256" key="1">
    <source>
        <dbReference type="ARBA" id="ARBA00008007"/>
    </source>
</evidence>
<dbReference type="PANTHER" id="PTHR47505:SF1">
    <property type="entry name" value="DNA UTILIZATION PROTEIN YHGH"/>
    <property type="match status" value="1"/>
</dbReference>
<evidence type="ECO:0000313" key="3">
    <source>
        <dbReference type="EMBL" id="MFC3912582.1"/>
    </source>
</evidence>
<accession>A0ABV8CK47</accession>
<reference evidence="4" key="1">
    <citation type="journal article" date="2019" name="Int. J. Syst. Evol. Microbiol.">
        <title>The Global Catalogue of Microorganisms (GCM) 10K type strain sequencing project: providing services to taxonomists for standard genome sequencing and annotation.</title>
        <authorList>
            <consortium name="The Broad Institute Genomics Platform"/>
            <consortium name="The Broad Institute Genome Sequencing Center for Infectious Disease"/>
            <person name="Wu L."/>
            <person name="Ma J."/>
        </authorList>
    </citation>
    <scope>NUCLEOTIDE SEQUENCE [LARGE SCALE GENOMIC DNA]</scope>
    <source>
        <strain evidence="4">CCUG 54939</strain>
    </source>
</reference>
<dbReference type="RefSeq" id="WP_377150718.1">
    <property type="nucleotide sequence ID" value="NZ_JBHSAF010000002.1"/>
</dbReference>
<organism evidence="3 4">
    <name type="scientific">Pseudaeromonas sharmana</name>
    <dbReference type="NCBI Taxonomy" id="328412"/>
    <lineage>
        <taxon>Bacteria</taxon>
        <taxon>Pseudomonadati</taxon>
        <taxon>Pseudomonadota</taxon>
        <taxon>Gammaproteobacteria</taxon>
        <taxon>Aeromonadales</taxon>
        <taxon>Aeromonadaceae</taxon>
        <taxon>Pseudaeromonas</taxon>
    </lineage>
</organism>
<feature type="domain" description="Phosphoribosyltransferase" evidence="2">
    <location>
        <begin position="174"/>
        <end position="229"/>
    </location>
</feature>
<dbReference type="EMBL" id="JBHSAF010000002">
    <property type="protein sequence ID" value="MFC3912582.1"/>
    <property type="molecule type" value="Genomic_DNA"/>
</dbReference>
<protein>
    <submittedName>
        <fullName evidence="3">ComF family protein</fullName>
    </submittedName>
</protein>
<gene>
    <name evidence="3" type="ORF">ACFOSS_03740</name>
</gene>
<dbReference type="Pfam" id="PF00156">
    <property type="entry name" value="Pribosyltran"/>
    <property type="match status" value="1"/>
</dbReference>
<proteinExistence type="inferred from homology"/>
<evidence type="ECO:0000313" key="4">
    <source>
        <dbReference type="Proteomes" id="UP001595692"/>
    </source>
</evidence>
<sequence>MSSSNWLRWLHQPPWLGDCLLCLQPTLCRALLCEHCAASLDYLTTPCPGCGYPLPPGSTGVCGDCLRHPPRWRQMRVIADYQGAWQFLVHQLKYQRQPEIASLLGQLFHQHQAPLSLPQALLPVPMHPWRQWWRGYNQAQELALALGREYRLPVDMRALRRIRATRSQVGLTRTERRQNLHGAFRVRELPWRHVALVDDVITTGSTMESLCQLLRQAGVEEIEVWAICRTQPPQNRLGDSSQAEYDNFRAI</sequence>
<dbReference type="PANTHER" id="PTHR47505">
    <property type="entry name" value="DNA UTILIZATION PROTEIN YHGH"/>
    <property type="match status" value="1"/>
</dbReference>
<dbReference type="Gene3D" id="3.40.50.2020">
    <property type="match status" value="1"/>
</dbReference>
<dbReference type="InterPro" id="IPR029057">
    <property type="entry name" value="PRTase-like"/>
</dbReference>
<name>A0ABV8CK47_9GAMM</name>
<dbReference type="CDD" id="cd06223">
    <property type="entry name" value="PRTases_typeI"/>
    <property type="match status" value="1"/>
</dbReference>
<dbReference type="InterPro" id="IPR051910">
    <property type="entry name" value="ComF/GntX_DNA_util-trans"/>
</dbReference>
<dbReference type="SUPFAM" id="SSF53271">
    <property type="entry name" value="PRTase-like"/>
    <property type="match status" value="1"/>
</dbReference>
<evidence type="ECO:0000259" key="2">
    <source>
        <dbReference type="Pfam" id="PF00156"/>
    </source>
</evidence>
<comment type="similarity">
    <text evidence="1">Belongs to the ComF/GntX family.</text>
</comment>
<dbReference type="InterPro" id="IPR000836">
    <property type="entry name" value="PRTase_dom"/>
</dbReference>
<keyword evidence="4" id="KW-1185">Reference proteome</keyword>
<comment type="caution">
    <text evidence="3">The sequence shown here is derived from an EMBL/GenBank/DDBJ whole genome shotgun (WGS) entry which is preliminary data.</text>
</comment>
<dbReference type="Proteomes" id="UP001595692">
    <property type="component" value="Unassembled WGS sequence"/>
</dbReference>